<dbReference type="Proteomes" id="UP001597094">
    <property type="component" value="Unassembled WGS sequence"/>
</dbReference>
<protein>
    <submittedName>
        <fullName evidence="2">Uncharacterized protein</fullName>
    </submittedName>
</protein>
<dbReference type="RefSeq" id="WP_377523224.1">
    <property type="nucleotide sequence ID" value="NZ_JBHTLD010000024.1"/>
</dbReference>
<organism evidence="2 3">
    <name type="scientific">Pontibacter rugosus</name>
    <dbReference type="NCBI Taxonomy" id="1745966"/>
    <lineage>
        <taxon>Bacteria</taxon>
        <taxon>Pseudomonadati</taxon>
        <taxon>Bacteroidota</taxon>
        <taxon>Cytophagia</taxon>
        <taxon>Cytophagales</taxon>
        <taxon>Hymenobacteraceae</taxon>
        <taxon>Pontibacter</taxon>
    </lineage>
</organism>
<proteinExistence type="predicted"/>
<evidence type="ECO:0000313" key="2">
    <source>
        <dbReference type="EMBL" id="MFD1185469.1"/>
    </source>
</evidence>
<feature type="signal peptide" evidence="1">
    <location>
        <begin position="1"/>
        <end position="19"/>
    </location>
</feature>
<keyword evidence="3" id="KW-1185">Reference proteome</keyword>
<keyword evidence="1" id="KW-0732">Signal</keyword>
<feature type="chain" id="PRO_5046793620" evidence="1">
    <location>
        <begin position="20"/>
        <end position="487"/>
    </location>
</feature>
<name>A0ABW3SKS6_9BACT</name>
<accession>A0ABW3SKS6</accession>
<reference evidence="3" key="1">
    <citation type="journal article" date="2019" name="Int. J. Syst. Evol. Microbiol.">
        <title>The Global Catalogue of Microorganisms (GCM) 10K type strain sequencing project: providing services to taxonomists for standard genome sequencing and annotation.</title>
        <authorList>
            <consortium name="The Broad Institute Genomics Platform"/>
            <consortium name="The Broad Institute Genome Sequencing Center for Infectious Disease"/>
            <person name="Wu L."/>
            <person name="Ma J."/>
        </authorList>
    </citation>
    <scope>NUCLEOTIDE SEQUENCE [LARGE SCALE GENOMIC DNA]</scope>
    <source>
        <strain evidence="3">JCM 31319</strain>
    </source>
</reference>
<gene>
    <name evidence="2" type="ORF">ACFQ2O_04550</name>
</gene>
<evidence type="ECO:0000256" key="1">
    <source>
        <dbReference type="SAM" id="SignalP"/>
    </source>
</evidence>
<evidence type="ECO:0000313" key="3">
    <source>
        <dbReference type="Proteomes" id="UP001597094"/>
    </source>
</evidence>
<sequence length="487" mass="53987">MNKLFMLLLALLLASTTSAQTEFANFKVAFSHPSHTLTTVNKTGTVCILTFEKSSLYNSAYSSIIDTLGQRIAAGSRMYNPSDKAESLGLIGLADDFIYYEMSARDKASVQPYRIEASTGQVTTLAPLTPSLDAGSEFIQAFTSDSQLYTLHYSNKTNRMQVCVFKDGSQFILKSFNTPFLRLNERLFKGEKPTTPVFVDKSTEQTLSVSSRQKKIYHESDNIYIVFDGFGAQRMNISNLTTEVLQLNLSTEKADFSALPMVSRIRPIGINSYVHEGILYRFLLTPNYDMHLSAFDLETMAPRKEYLFKSNEPLTLKASPVFSNTIKPSKADTAVVEQTESVIKKIAVGTAAMYVEEVHPLTLQVTLGNYTLTNGNAAYLPTGTSLLSSLGPAAIPVVAALTAAKVQAKNTGESITSFKVFLNATNFEPTAPVKQHSYLEQISAYDQLLTEQKVQATAPFAYTYQNKMYYGYLDRKDKTLHLVSFSK</sequence>
<comment type="caution">
    <text evidence="2">The sequence shown here is derived from an EMBL/GenBank/DDBJ whole genome shotgun (WGS) entry which is preliminary data.</text>
</comment>
<dbReference type="EMBL" id="JBHTLD010000024">
    <property type="protein sequence ID" value="MFD1185469.1"/>
    <property type="molecule type" value="Genomic_DNA"/>
</dbReference>